<feature type="non-terminal residue" evidence="2">
    <location>
        <position position="1"/>
    </location>
</feature>
<evidence type="ECO:0000313" key="3">
    <source>
        <dbReference type="Proteomes" id="UP000265520"/>
    </source>
</evidence>
<sequence>KRQQVWPLLATTGDILATTSPGDTKNLATSSPGKHA</sequence>
<name>A0A392WAE3_9FABA</name>
<dbReference type="EMBL" id="LXQA011422127">
    <property type="protein sequence ID" value="MCI96712.1"/>
    <property type="molecule type" value="Genomic_DNA"/>
</dbReference>
<keyword evidence="3" id="KW-1185">Reference proteome</keyword>
<organism evidence="2 3">
    <name type="scientific">Trifolium medium</name>
    <dbReference type="NCBI Taxonomy" id="97028"/>
    <lineage>
        <taxon>Eukaryota</taxon>
        <taxon>Viridiplantae</taxon>
        <taxon>Streptophyta</taxon>
        <taxon>Embryophyta</taxon>
        <taxon>Tracheophyta</taxon>
        <taxon>Spermatophyta</taxon>
        <taxon>Magnoliopsida</taxon>
        <taxon>eudicotyledons</taxon>
        <taxon>Gunneridae</taxon>
        <taxon>Pentapetalae</taxon>
        <taxon>rosids</taxon>
        <taxon>fabids</taxon>
        <taxon>Fabales</taxon>
        <taxon>Fabaceae</taxon>
        <taxon>Papilionoideae</taxon>
        <taxon>50 kb inversion clade</taxon>
        <taxon>NPAAA clade</taxon>
        <taxon>Hologalegina</taxon>
        <taxon>IRL clade</taxon>
        <taxon>Trifolieae</taxon>
        <taxon>Trifolium</taxon>
    </lineage>
</organism>
<feature type="compositionally biased region" description="Polar residues" evidence="1">
    <location>
        <begin position="17"/>
        <end position="36"/>
    </location>
</feature>
<feature type="region of interest" description="Disordered" evidence="1">
    <location>
        <begin position="15"/>
        <end position="36"/>
    </location>
</feature>
<evidence type="ECO:0000313" key="2">
    <source>
        <dbReference type="EMBL" id="MCI96712.1"/>
    </source>
</evidence>
<accession>A0A392WAE3</accession>
<reference evidence="2 3" key="1">
    <citation type="journal article" date="2018" name="Front. Plant Sci.">
        <title>Red Clover (Trifolium pratense) and Zigzag Clover (T. medium) - A Picture of Genomic Similarities and Differences.</title>
        <authorList>
            <person name="Dluhosova J."/>
            <person name="Istvanek J."/>
            <person name="Nedelnik J."/>
            <person name="Repkova J."/>
        </authorList>
    </citation>
    <scope>NUCLEOTIDE SEQUENCE [LARGE SCALE GENOMIC DNA]</scope>
    <source>
        <strain evidence="3">cv. 10/8</strain>
        <tissue evidence="2">Leaf</tissue>
    </source>
</reference>
<evidence type="ECO:0000256" key="1">
    <source>
        <dbReference type="SAM" id="MobiDB-lite"/>
    </source>
</evidence>
<protein>
    <submittedName>
        <fullName evidence="2">Uncharacterized protein</fullName>
    </submittedName>
</protein>
<dbReference type="Proteomes" id="UP000265520">
    <property type="component" value="Unassembled WGS sequence"/>
</dbReference>
<dbReference type="AlphaFoldDB" id="A0A392WAE3"/>
<comment type="caution">
    <text evidence="2">The sequence shown here is derived from an EMBL/GenBank/DDBJ whole genome shotgun (WGS) entry which is preliminary data.</text>
</comment>
<proteinExistence type="predicted"/>